<accession>A0A918Q1K7</accession>
<sequence>MDSARPMLSHRLFLHRRTVALASAITVHLALLLYLSHQTTVSSYGMGSLNGYSTEGISQGQVSLIALPQLMPPDISESVATSDTIPVPIEAIEDDLKPLHEAAKQAANTDAQSEDFGGIGSGFSPHELWRIIKPCWESLADTSIEAVSIDVSFSPLGHAIPKSSVPNAENNLPLSHSESIARMAIARCGPYPTVYGQSAVRIEFPQFKAMPVVALPSQ</sequence>
<proteinExistence type="predicted"/>
<evidence type="ECO:0000313" key="2">
    <source>
        <dbReference type="Proteomes" id="UP000662572"/>
    </source>
</evidence>
<reference evidence="1" key="1">
    <citation type="journal article" date="2014" name="Int. J. Syst. Evol. Microbiol.">
        <title>Complete genome sequence of Corynebacterium casei LMG S-19264T (=DSM 44701T), isolated from a smear-ripened cheese.</title>
        <authorList>
            <consortium name="US DOE Joint Genome Institute (JGI-PGF)"/>
            <person name="Walter F."/>
            <person name="Albersmeier A."/>
            <person name="Kalinowski J."/>
            <person name="Ruckert C."/>
        </authorList>
    </citation>
    <scope>NUCLEOTIDE SEQUENCE</scope>
    <source>
        <strain evidence="1">KCTC 32296</strain>
    </source>
</reference>
<dbReference type="Proteomes" id="UP000662572">
    <property type="component" value="Unassembled WGS sequence"/>
</dbReference>
<keyword evidence="2" id="KW-1185">Reference proteome</keyword>
<comment type="caution">
    <text evidence="1">The sequence shown here is derived from an EMBL/GenBank/DDBJ whole genome shotgun (WGS) entry which is preliminary data.</text>
</comment>
<reference evidence="1" key="2">
    <citation type="submission" date="2020-09" db="EMBL/GenBank/DDBJ databases">
        <authorList>
            <person name="Sun Q."/>
            <person name="Kim S."/>
        </authorList>
    </citation>
    <scope>NUCLEOTIDE SEQUENCE</scope>
    <source>
        <strain evidence="1">KCTC 32296</strain>
    </source>
</reference>
<protein>
    <submittedName>
        <fullName evidence="1">Uncharacterized protein</fullName>
    </submittedName>
</protein>
<organism evidence="1 2">
    <name type="scientific">Asticcacaulis endophyticus</name>
    <dbReference type="NCBI Taxonomy" id="1395890"/>
    <lineage>
        <taxon>Bacteria</taxon>
        <taxon>Pseudomonadati</taxon>
        <taxon>Pseudomonadota</taxon>
        <taxon>Alphaproteobacteria</taxon>
        <taxon>Caulobacterales</taxon>
        <taxon>Caulobacteraceae</taxon>
        <taxon>Asticcacaulis</taxon>
    </lineage>
</organism>
<name>A0A918Q1K7_9CAUL</name>
<dbReference type="AlphaFoldDB" id="A0A918Q1K7"/>
<dbReference type="EMBL" id="BMZB01000001">
    <property type="protein sequence ID" value="GGZ30429.1"/>
    <property type="molecule type" value="Genomic_DNA"/>
</dbReference>
<gene>
    <name evidence="1" type="ORF">GCM10011273_15870</name>
</gene>
<evidence type="ECO:0000313" key="1">
    <source>
        <dbReference type="EMBL" id="GGZ30429.1"/>
    </source>
</evidence>